<dbReference type="Gene3D" id="1.25.40.390">
    <property type="match status" value="1"/>
</dbReference>
<organism evidence="8 10">
    <name type="scientific">Chitinophaga sancti</name>
    <dbReference type="NCBI Taxonomy" id="1004"/>
    <lineage>
        <taxon>Bacteria</taxon>
        <taxon>Pseudomonadati</taxon>
        <taxon>Bacteroidota</taxon>
        <taxon>Chitinophagia</taxon>
        <taxon>Chitinophagales</taxon>
        <taxon>Chitinophagaceae</taxon>
        <taxon>Chitinophaga</taxon>
    </lineage>
</organism>
<comment type="similarity">
    <text evidence="2">Belongs to the SusD family.</text>
</comment>
<feature type="domain" description="RagB/SusD" evidence="7">
    <location>
        <begin position="429"/>
        <end position="546"/>
    </location>
</feature>
<evidence type="ECO:0000313" key="10">
    <source>
        <dbReference type="Proteomes" id="UP000183788"/>
    </source>
</evidence>
<reference evidence="9 11" key="2">
    <citation type="submission" date="2023-11" db="EMBL/GenBank/DDBJ databases">
        <title>MicrobeMod: A computational toolkit for identifying prokaryotic methylation and restriction-modification with nanopore sequencing.</title>
        <authorList>
            <person name="Crits-Christoph A."/>
            <person name="Kang S.C."/>
            <person name="Lee H."/>
            <person name="Ostrov N."/>
        </authorList>
    </citation>
    <scope>NUCLEOTIDE SEQUENCE [LARGE SCALE GENOMIC DNA]</scope>
    <source>
        <strain evidence="9 11">ATCC 23090</strain>
    </source>
</reference>
<keyword evidence="11" id="KW-1185">Reference proteome</keyword>
<comment type="subcellular location">
    <subcellularLocation>
        <location evidence="1">Cell outer membrane</location>
    </subcellularLocation>
</comment>
<accession>A0A1K1PGH7</accession>
<evidence type="ECO:0000256" key="1">
    <source>
        <dbReference type="ARBA" id="ARBA00004442"/>
    </source>
</evidence>
<keyword evidence="5" id="KW-0998">Cell outer membrane</keyword>
<evidence type="ECO:0000256" key="3">
    <source>
        <dbReference type="ARBA" id="ARBA00022729"/>
    </source>
</evidence>
<proteinExistence type="inferred from homology"/>
<dbReference type="Pfam" id="PF07980">
    <property type="entry name" value="SusD_RagB"/>
    <property type="match status" value="1"/>
</dbReference>
<evidence type="ECO:0000313" key="9">
    <source>
        <dbReference type="EMBL" id="WQG88505.1"/>
    </source>
</evidence>
<evidence type="ECO:0000313" key="11">
    <source>
        <dbReference type="Proteomes" id="UP001326715"/>
    </source>
</evidence>
<gene>
    <name evidence="8" type="ORF">SAMN05661012_01938</name>
    <name evidence="9" type="ORF">SR876_26635</name>
</gene>
<keyword evidence="3 6" id="KW-0732">Signal</keyword>
<evidence type="ECO:0000313" key="8">
    <source>
        <dbReference type="EMBL" id="SFW46547.1"/>
    </source>
</evidence>
<sequence>MSNNKYILSLVCSLLLLGTLSCKKELNVGNPNLPTVEGNVNTESGLISLAIGGVYVNGFKRGDDWLGDSYFSLPFGYAELLGDVVGAQASNQLVSTMSIPEYFILEDGTKTETGIKNVDQMRSNNTRAQTGSGYNPTYYQWLNMYAMNNTLNQVLSLVDGISFSGDGTTRSNTIKAWCYWWKGYAYSQVGSLYYAGLRVDTFGSTTNRYLVKDSIIALSNDYLNKAANLLKTGISSSTDYAAILTQLIPSFCQVGHGGVLTTDMWLRNINTMLARNLLVNKLAPFVNKNLSASITTTSTTPMTTADWNEVLTLATTGIKVGDYVFTGRSAAANGFFSASGGTASVLTTGVNTSTTFRLGERFMQNFHDGDKRVTNNFDTATRYLDDLSFGTRWSIVDGGKGASGVYVYGTTAIGAYEQYIAGSYEENALMLAEANLRLGNTEAGLAYVDAVRSYQGSGVAAVTGTGLSAVNAMQELVMERRVSLVFRGLSFYDMRRWGWSYAIGSGGGSYGNNFLTKAGKLSKNVTINFNFMDYWDVPADEADLNPGGAGSAETKNPNY</sequence>
<dbReference type="Proteomes" id="UP001326715">
    <property type="component" value="Chromosome"/>
</dbReference>
<dbReference type="Proteomes" id="UP000183788">
    <property type="component" value="Unassembled WGS sequence"/>
</dbReference>
<reference evidence="8 10" key="1">
    <citation type="submission" date="2016-11" db="EMBL/GenBank/DDBJ databases">
        <authorList>
            <person name="Jaros S."/>
            <person name="Januszkiewicz K."/>
            <person name="Wedrychowicz H."/>
        </authorList>
    </citation>
    <scope>NUCLEOTIDE SEQUENCE [LARGE SCALE GENOMIC DNA]</scope>
    <source>
        <strain evidence="8 10">DSM 784</strain>
    </source>
</reference>
<evidence type="ECO:0000256" key="5">
    <source>
        <dbReference type="ARBA" id="ARBA00023237"/>
    </source>
</evidence>
<dbReference type="EMBL" id="CP140154">
    <property type="protein sequence ID" value="WQG88505.1"/>
    <property type="molecule type" value="Genomic_DNA"/>
</dbReference>
<dbReference type="AlphaFoldDB" id="A0A1K1PGH7"/>
<dbReference type="OrthoDB" id="1183184at2"/>
<name>A0A1K1PGH7_9BACT</name>
<feature type="chain" id="PRO_5012543579" evidence="6">
    <location>
        <begin position="24"/>
        <end position="559"/>
    </location>
</feature>
<evidence type="ECO:0000256" key="6">
    <source>
        <dbReference type="SAM" id="SignalP"/>
    </source>
</evidence>
<dbReference type="PROSITE" id="PS51257">
    <property type="entry name" value="PROKAR_LIPOPROTEIN"/>
    <property type="match status" value="1"/>
</dbReference>
<evidence type="ECO:0000259" key="7">
    <source>
        <dbReference type="Pfam" id="PF07980"/>
    </source>
</evidence>
<dbReference type="RefSeq" id="WP_072359360.1">
    <property type="nucleotide sequence ID" value="NZ_CP139972.1"/>
</dbReference>
<protein>
    <submittedName>
        <fullName evidence="9">RagB/SusD family nutrient uptake outer membrane protein</fullName>
    </submittedName>
    <submittedName>
        <fullName evidence="8">SusD family protein</fullName>
    </submittedName>
</protein>
<evidence type="ECO:0000256" key="2">
    <source>
        <dbReference type="ARBA" id="ARBA00006275"/>
    </source>
</evidence>
<dbReference type="EMBL" id="FPIZ01000005">
    <property type="protein sequence ID" value="SFW46547.1"/>
    <property type="molecule type" value="Genomic_DNA"/>
</dbReference>
<dbReference type="InterPro" id="IPR011990">
    <property type="entry name" value="TPR-like_helical_dom_sf"/>
</dbReference>
<feature type="signal peptide" evidence="6">
    <location>
        <begin position="1"/>
        <end position="23"/>
    </location>
</feature>
<dbReference type="GO" id="GO:0009279">
    <property type="term" value="C:cell outer membrane"/>
    <property type="evidence" value="ECO:0007669"/>
    <property type="project" value="UniProtKB-SubCell"/>
</dbReference>
<dbReference type="SUPFAM" id="SSF48452">
    <property type="entry name" value="TPR-like"/>
    <property type="match status" value="1"/>
</dbReference>
<keyword evidence="4" id="KW-0472">Membrane</keyword>
<dbReference type="InterPro" id="IPR012944">
    <property type="entry name" value="SusD_RagB_dom"/>
</dbReference>
<dbReference type="STRING" id="1004.SAMN05661012_01938"/>
<evidence type="ECO:0000256" key="4">
    <source>
        <dbReference type="ARBA" id="ARBA00023136"/>
    </source>
</evidence>